<keyword evidence="6 11" id="KW-0540">Nuclease</keyword>
<dbReference type="GO" id="GO:0005737">
    <property type="term" value="C:cytoplasm"/>
    <property type="evidence" value="ECO:0007669"/>
    <property type="project" value="UniProtKB-SubCell"/>
</dbReference>
<dbReference type="OrthoDB" id="7845843at2"/>
<feature type="domain" description="RNase H type-1" evidence="12">
    <location>
        <begin position="1"/>
        <end position="146"/>
    </location>
</feature>
<dbReference type="PROSITE" id="PS50879">
    <property type="entry name" value="RNASE_H_1"/>
    <property type="match status" value="1"/>
</dbReference>
<comment type="catalytic activity">
    <reaction evidence="1 11">
        <text>Endonucleolytic cleavage to 5'-phosphomonoester.</text>
        <dbReference type="EC" id="3.1.26.4"/>
    </reaction>
</comment>
<dbReference type="GO" id="GO:0000287">
    <property type="term" value="F:magnesium ion binding"/>
    <property type="evidence" value="ECO:0007669"/>
    <property type="project" value="UniProtKB-UniRule"/>
</dbReference>
<evidence type="ECO:0000256" key="9">
    <source>
        <dbReference type="ARBA" id="ARBA00022801"/>
    </source>
</evidence>
<dbReference type="STRING" id="857293.CAAU_2012"/>
<dbReference type="SUPFAM" id="SSF53098">
    <property type="entry name" value="Ribonuclease H-like"/>
    <property type="match status" value="1"/>
</dbReference>
<feature type="binding site" evidence="11">
    <location>
        <position position="73"/>
    </location>
    <ligand>
        <name>Mg(2+)</name>
        <dbReference type="ChEBI" id="CHEBI:18420"/>
        <label>1</label>
    </ligand>
</feature>
<dbReference type="InterPro" id="IPR036397">
    <property type="entry name" value="RNaseH_sf"/>
</dbReference>
<organism evidence="13 14">
    <name type="scientific">Caloramator australicus RC3</name>
    <dbReference type="NCBI Taxonomy" id="857293"/>
    <lineage>
        <taxon>Bacteria</taxon>
        <taxon>Bacillati</taxon>
        <taxon>Bacillota</taxon>
        <taxon>Clostridia</taxon>
        <taxon>Eubacteriales</taxon>
        <taxon>Clostridiaceae</taxon>
        <taxon>Caloramator</taxon>
    </lineage>
</organism>
<name>I7LHK2_9CLOT</name>
<protein>
    <recommendedName>
        <fullName evidence="5 11">Ribonuclease H</fullName>
        <shortName evidence="11">RNase H</shortName>
        <ecNumber evidence="5 11">3.1.26.4</ecNumber>
    </recommendedName>
</protein>
<reference evidence="13 14" key="1">
    <citation type="journal article" date="2011" name="J. Bacteriol.">
        <title>Draft genome sequence of Caloramator australicus strain RC3T, a thermoanaerobe from the Great Artesian Basin of Australia.</title>
        <authorList>
            <person name="Ogg C.D."/>
            <person name="Patel B.K.C."/>
        </authorList>
    </citation>
    <scope>NUCLEOTIDE SEQUENCE [LARGE SCALE GENOMIC DNA]</scope>
    <source>
        <strain evidence="13 14">RC3</strain>
    </source>
</reference>
<feature type="binding site" evidence="11">
    <location>
        <position position="10"/>
    </location>
    <ligand>
        <name>Mg(2+)</name>
        <dbReference type="ChEBI" id="CHEBI:18420"/>
        <label>1</label>
    </ligand>
</feature>
<dbReference type="GO" id="GO:0004523">
    <property type="term" value="F:RNA-DNA hybrid ribonuclease activity"/>
    <property type="evidence" value="ECO:0007669"/>
    <property type="project" value="UniProtKB-UniRule"/>
</dbReference>
<evidence type="ECO:0000313" key="13">
    <source>
        <dbReference type="EMBL" id="CCJ34096.1"/>
    </source>
</evidence>
<evidence type="ECO:0000259" key="12">
    <source>
        <dbReference type="PROSITE" id="PS50879"/>
    </source>
</evidence>
<dbReference type="PANTHER" id="PTHR10642">
    <property type="entry name" value="RIBONUCLEASE H1"/>
    <property type="match status" value="1"/>
</dbReference>
<dbReference type="InterPro" id="IPR002156">
    <property type="entry name" value="RNaseH_domain"/>
</dbReference>
<evidence type="ECO:0000256" key="10">
    <source>
        <dbReference type="ARBA" id="ARBA00022842"/>
    </source>
</evidence>
<dbReference type="GO" id="GO:0003676">
    <property type="term" value="F:nucleic acid binding"/>
    <property type="evidence" value="ECO:0007669"/>
    <property type="project" value="InterPro"/>
</dbReference>
<comment type="caution">
    <text evidence="13">The sequence shown here is derived from an EMBL/GenBank/DDBJ whole genome shotgun (WGS) entry which is preliminary data.</text>
</comment>
<evidence type="ECO:0000256" key="7">
    <source>
        <dbReference type="ARBA" id="ARBA00022723"/>
    </source>
</evidence>
<keyword evidence="10 11" id="KW-0460">Magnesium</keyword>
<dbReference type="eggNOG" id="COG0328">
    <property type="taxonomic scope" value="Bacteria"/>
</dbReference>
<dbReference type="EMBL" id="CAKP01000105">
    <property type="protein sequence ID" value="CCJ34096.1"/>
    <property type="molecule type" value="Genomic_DNA"/>
</dbReference>
<evidence type="ECO:0000256" key="5">
    <source>
        <dbReference type="ARBA" id="ARBA00012180"/>
    </source>
</evidence>
<keyword evidence="14" id="KW-1185">Reference proteome</keyword>
<evidence type="ECO:0000256" key="3">
    <source>
        <dbReference type="ARBA" id="ARBA00005300"/>
    </source>
</evidence>
<dbReference type="NCBIfam" id="NF001236">
    <property type="entry name" value="PRK00203.1"/>
    <property type="match status" value="1"/>
</dbReference>
<evidence type="ECO:0000256" key="8">
    <source>
        <dbReference type="ARBA" id="ARBA00022759"/>
    </source>
</evidence>
<comment type="similarity">
    <text evidence="3 11">Belongs to the RNase H family.</text>
</comment>
<dbReference type="Proteomes" id="UP000007652">
    <property type="component" value="Unassembled WGS sequence"/>
</dbReference>
<evidence type="ECO:0000256" key="4">
    <source>
        <dbReference type="ARBA" id="ARBA00011245"/>
    </source>
</evidence>
<comment type="subcellular location">
    <subcellularLocation>
        <location evidence="11">Cytoplasm</location>
    </subcellularLocation>
</comment>
<evidence type="ECO:0000313" key="14">
    <source>
        <dbReference type="Proteomes" id="UP000007652"/>
    </source>
</evidence>
<accession>I7LHK2</accession>
<dbReference type="InterPro" id="IPR012337">
    <property type="entry name" value="RNaseH-like_sf"/>
</dbReference>
<dbReference type="InterPro" id="IPR022892">
    <property type="entry name" value="RNaseHI"/>
</dbReference>
<gene>
    <name evidence="11" type="primary">rnhA</name>
    <name evidence="13" type="ORF">CAAU_2012</name>
</gene>
<dbReference type="Pfam" id="PF00075">
    <property type="entry name" value="RNase_H"/>
    <property type="match status" value="1"/>
</dbReference>
<evidence type="ECO:0000256" key="1">
    <source>
        <dbReference type="ARBA" id="ARBA00000077"/>
    </source>
</evidence>
<dbReference type="HAMAP" id="MF_00042">
    <property type="entry name" value="RNase_H"/>
    <property type="match status" value="1"/>
</dbReference>
<evidence type="ECO:0000256" key="11">
    <source>
        <dbReference type="HAMAP-Rule" id="MF_00042"/>
    </source>
</evidence>
<evidence type="ECO:0000256" key="2">
    <source>
        <dbReference type="ARBA" id="ARBA00004065"/>
    </source>
</evidence>
<proteinExistence type="inferred from homology"/>
<keyword evidence="9 11" id="KW-0378">Hydrolase</keyword>
<dbReference type="RefSeq" id="WP_008909353.1">
    <property type="nucleotide sequence ID" value="NZ_CAKP01000105.1"/>
</dbReference>
<dbReference type="PANTHER" id="PTHR10642:SF26">
    <property type="entry name" value="RIBONUCLEASE H1"/>
    <property type="match status" value="1"/>
</dbReference>
<comment type="function">
    <text evidence="2 11">Endonuclease that specifically degrades the RNA of RNA-DNA hybrids.</text>
</comment>
<evidence type="ECO:0000256" key="6">
    <source>
        <dbReference type="ARBA" id="ARBA00022722"/>
    </source>
</evidence>
<sequence>MKKEVIIYTDGGCRGNGNEETVGGYGAVLIYKDKIKTIKKGFKKTTNNIMELTAAIDALSLLKEPCKVKLHSDSAYLVNAFNQGWVEKWKKNGWKTASKEPVKNKELWEKLIEFTKVHEIEFIKVKGHADDEMNNLCDKLANEAMDEIENER</sequence>
<comment type="subunit">
    <text evidence="4 11">Monomer.</text>
</comment>
<feature type="binding site" evidence="11">
    <location>
        <position position="138"/>
    </location>
    <ligand>
        <name>Mg(2+)</name>
        <dbReference type="ChEBI" id="CHEBI:18420"/>
        <label>2</label>
    </ligand>
</feature>
<dbReference type="Gene3D" id="3.30.420.10">
    <property type="entry name" value="Ribonuclease H-like superfamily/Ribonuclease H"/>
    <property type="match status" value="1"/>
</dbReference>
<dbReference type="FunFam" id="3.30.420.10:FF:000089">
    <property type="entry name" value="Ribonuclease H"/>
    <property type="match status" value="1"/>
</dbReference>
<dbReference type="EC" id="3.1.26.4" evidence="5 11"/>
<feature type="binding site" evidence="11">
    <location>
        <position position="10"/>
    </location>
    <ligand>
        <name>Mg(2+)</name>
        <dbReference type="ChEBI" id="CHEBI:18420"/>
        <label>2</label>
    </ligand>
</feature>
<dbReference type="InterPro" id="IPR050092">
    <property type="entry name" value="RNase_H"/>
</dbReference>
<dbReference type="GO" id="GO:0043137">
    <property type="term" value="P:DNA replication, removal of RNA primer"/>
    <property type="evidence" value="ECO:0007669"/>
    <property type="project" value="TreeGrafter"/>
</dbReference>
<dbReference type="CDD" id="cd09278">
    <property type="entry name" value="RNase_HI_prokaryote_like"/>
    <property type="match status" value="1"/>
</dbReference>
<keyword evidence="11" id="KW-0963">Cytoplasm</keyword>
<keyword evidence="7 11" id="KW-0479">Metal-binding</keyword>
<dbReference type="AlphaFoldDB" id="I7LHK2"/>
<feature type="binding site" evidence="11">
    <location>
        <position position="51"/>
    </location>
    <ligand>
        <name>Mg(2+)</name>
        <dbReference type="ChEBI" id="CHEBI:18420"/>
        <label>1</label>
    </ligand>
</feature>
<comment type="cofactor">
    <cofactor evidence="11">
        <name>Mg(2+)</name>
        <dbReference type="ChEBI" id="CHEBI:18420"/>
    </cofactor>
    <text evidence="11">Binds 1 Mg(2+) ion per subunit. May bind a second metal ion at a regulatory site, or after substrate binding.</text>
</comment>
<keyword evidence="8 11" id="KW-0255">Endonuclease</keyword>